<dbReference type="Proteomes" id="UP000012984">
    <property type="component" value="Chromosome"/>
</dbReference>
<dbReference type="PROSITE" id="PS51257">
    <property type="entry name" value="PROKAR_LIPOPROTEIN"/>
    <property type="match status" value="1"/>
</dbReference>
<keyword evidence="1" id="KW-0732">Signal</keyword>
<dbReference type="NCBIfam" id="NF045938">
    <property type="entry name" value="MAG3960_fam_LP"/>
    <property type="match status" value="1"/>
</dbReference>
<dbReference type="KEGG" id="mput:MPUT9231_2070"/>
<accession>M9WGQ7</accession>
<feature type="chain" id="PRO_5004103730" description="Lipoprotein" evidence="1">
    <location>
        <begin position="22"/>
        <end position="501"/>
    </location>
</feature>
<dbReference type="AlphaFoldDB" id="M9WGQ7"/>
<dbReference type="eggNOG" id="ENOG5031YFU">
    <property type="taxonomic scope" value="Bacteria"/>
</dbReference>
<name>M9WGQ7_9MOLU</name>
<dbReference type="EMBL" id="CP004357">
    <property type="protein sequence ID" value="AGJ90640.1"/>
    <property type="molecule type" value="Genomic_DNA"/>
</dbReference>
<protein>
    <recommendedName>
        <fullName evidence="4">Lipoprotein</fullName>
    </recommendedName>
</protein>
<dbReference type="PATRIC" id="fig|1292033.3.peg.198"/>
<dbReference type="NCBIfam" id="NF038029">
    <property type="entry name" value="LP_plasma"/>
    <property type="match status" value="1"/>
</dbReference>
<keyword evidence="3" id="KW-1185">Reference proteome</keyword>
<dbReference type="RefSeq" id="WP_015587276.1">
    <property type="nucleotide sequence ID" value="NC_021083.1"/>
</dbReference>
<feature type="signal peptide" evidence="1">
    <location>
        <begin position="1"/>
        <end position="21"/>
    </location>
</feature>
<organism evidence="2 3">
    <name type="scientific">Mycoplasma putrefaciens Mput9231</name>
    <dbReference type="NCBI Taxonomy" id="1292033"/>
    <lineage>
        <taxon>Bacteria</taxon>
        <taxon>Bacillati</taxon>
        <taxon>Mycoplasmatota</taxon>
        <taxon>Mollicutes</taxon>
        <taxon>Mycoplasmataceae</taxon>
        <taxon>Mycoplasma</taxon>
    </lineage>
</organism>
<dbReference type="InterPro" id="IPR054816">
    <property type="entry name" value="Lipoprotein_mollicutes-type_CS"/>
</dbReference>
<evidence type="ECO:0000313" key="2">
    <source>
        <dbReference type="EMBL" id="AGJ90640.1"/>
    </source>
</evidence>
<evidence type="ECO:0008006" key="4">
    <source>
        <dbReference type="Google" id="ProtNLM"/>
    </source>
</evidence>
<dbReference type="OrthoDB" id="395546at2"/>
<dbReference type="HOGENOM" id="CLU_536187_0_0_14"/>
<evidence type="ECO:0000313" key="3">
    <source>
        <dbReference type="Proteomes" id="UP000012984"/>
    </source>
</evidence>
<gene>
    <name evidence="2" type="ORF">MPUT9231_2070</name>
</gene>
<proteinExistence type="predicted"/>
<reference evidence="2 3" key="1">
    <citation type="journal article" date="2013" name="Genome Announc.">
        <title>Complete Genome Sequence of Mycoplasma putrefaciens Strain 9231, One of the Agents of Contagious Agalactia in Goats.</title>
        <authorList>
            <person name="Dupuy V."/>
            <person name="Sirand-Pugnet P."/>
            <person name="Baranowski E."/>
            <person name="Barre A."/>
            <person name="Breton M."/>
            <person name="Couture C."/>
            <person name="Dordet-Frisoni E."/>
            <person name="Gaurivaud P."/>
            <person name="Jacob D."/>
            <person name="Lemaitre C."/>
            <person name="Manso-Silvan L."/>
            <person name="Nikolski M."/>
            <person name="Nouvel L.X."/>
            <person name="Poumarat F."/>
            <person name="Tardy F."/>
            <person name="Thebault P."/>
            <person name="Theil S."/>
            <person name="Citti C."/>
            <person name="Blanchard A."/>
            <person name="Thiaucourt F."/>
        </authorList>
    </citation>
    <scope>NUCLEOTIDE SEQUENCE [LARGE SCALE GENOMIC DNA]</scope>
    <source>
        <strain evidence="2">Mput9231</strain>
    </source>
</reference>
<sequence length="501" mass="58286">MKKILGILTSTLLVTSTVSTAVSCNLFKPFKNPKAPVKPKNPDYRDPFDNNSNDLEQPKHFTYNNIKYNIFDEDTANPTNVYYANEVLEDNSSRFKKYIPDAEKYKFNDLSDTSDFPTISLISQYVRSLEHFNPNKPNESRFIWRDKNNKTPISSSEYNKLVSKVLDIINNQKELKDVIFDSNSVISKKKEASVDSVRMQQGYPKDPNSGDHKLWGELEEVTHGDGSKSGAYQFKEIPFTEKSNNLYNFGSKGVFRIPTGLWFYNRIIDFNGNFDNELFLSKEFFEKDPSRFNPKKMKLVWDGILDQILRNRIKVYAMQKAQLELLISFLEFQKALSSSSSLIADASKTLNEQLDSSGIQTRIKDFESKLLSYMQLKQLAGYMFEDVEVDEINLQLFPGTSFYDGGETDFRATYRWAWNEYQLIVQPLIFKLFSENTAKENFKQAFKGKYEKHYDFIWANIKAVDGVEKPHVISKSEANKKFDAFVNYYKQKFNWKFSKIE</sequence>
<evidence type="ECO:0000256" key="1">
    <source>
        <dbReference type="SAM" id="SignalP"/>
    </source>
</evidence>